<evidence type="ECO:0000313" key="4">
    <source>
        <dbReference type="EMBL" id="CDT41549.1"/>
    </source>
</evidence>
<evidence type="ECO:0000313" key="2">
    <source>
        <dbReference type="EMBL" id="CDS84264.1"/>
    </source>
</evidence>
<organism evidence="2">
    <name type="scientific">Clostridioides difficile</name>
    <name type="common">Peptoclostridium difficile</name>
    <dbReference type="NCBI Taxonomy" id="1496"/>
    <lineage>
        <taxon>Bacteria</taxon>
        <taxon>Bacillati</taxon>
        <taxon>Bacillota</taxon>
        <taxon>Clostridia</taxon>
        <taxon>Peptostreptococcales</taxon>
        <taxon>Peptostreptococcaceae</taxon>
        <taxon>Clostridioides</taxon>
    </lineage>
</organism>
<keyword evidence="2" id="KW-0449">Lipoprotein</keyword>
<dbReference type="InterPro" id="IPR028994">
    <property type="entry name" value="Integrin_alpha_N"/>
</dbReference>
<dbReference type="RefSeq" id="WP_021360595.1">
    <property type="nucleotide sequence ID" value="NZ_BBYB01000071.1"/>
</dbReference>
<dbReference type="EMBL" id="LK932516">
    <property type="protein sequence ID" value="CDS87614.1"/>
    <property type="molecule type" value="Genomic_DNA"/>
</dbReference>
<evidence type="ECO:0000256" key="1">
    <source>
        <dbReference type="SAM" id="SignalP"/>
    </source>
</evidence>
<dbReference type="SUPFAM" id="SSF69318">
    <property type="entry name" value="Integrin alpha N-terminal domain"/>
    <property type="match status" value="1"/>
</dbReference>
<sequence length="462" mass="52787">MKVLKLITVVALMMLFVTGCNIKTESPEQLAKIPDYDDTKKVLYDGIDQLLKPDSSMILPSNTKEVGKINKVDLNSDGIDELVVFEQKEDLSNNVSQVGFVTLSYNGEKYVLGDHFLENGESIEYANFYDLDSDGYKEVILLVKSKDKTNMHIYKVVDNEITKIYDLDASWLQNKEDFNDMKVKIGYIDGDDKLDILMLHLNNKTNEMFASVANFDGKMKIKDSVKFENVKNLSELYITLGNVASSIGNSSAAIKGIVLDIPILKDNNYITQILYMKDGKINKAFSDYDKTITKSYYIPVDDIDKDKIIEIPIVAGSTGNNKNTYSSKSSATISWYRWNGKEGADSSLIFTSQIYYNYKYNFKLFIPNNLFDKILVEQEFVGEKAVFKFYYFDYSDRKNLFNIVVESKNKLEDRKNTGTQNSIVLQESDEYTFLLVVNNANEMDKLDMTIDALKEYFSLIYG</sequence>
<proteinExistence type="predicted"/>
<accession>A0A068ZZW5</accession>
<dbReference type="EMBL" id="LK933149">
    <property type="protein sequence ID" value="CDT41549.1"/>
    <property type="molecule type" value="Genomic_DNA"/>
</dbReference>
<dbReference type="AlphaFoldDB" id="A0A068ZZW5"/>
<dbReference type="EMBL" id="LK932360">
    <property type="protein sequence ID" value="CDS84264.1"/>
    <property type="molecule type" value="Genomic_DNA"/>
</dbReference>
<gene>
    <name evidence="4" type="ORF">BN1095_470035</name>
    <name evidence="3" type="ORF">BN1096_620128</name>
    <name evidence="2" type="ORF">BN1097_250130</name>
</gene>
<feature type="chain" id="PRO_5013440278" evidence="1">
    <location>
        <begin position="23"/>
        <end position="462"/>
    </location>
</feature>
<feature type="signal peptide" evidence="1">
    <location>
        <begin position="1"/>
        <end position="22"/>
    </location>
</feature>
<evidence type="ECO:0000313" key="3">
    <source>
        <dbReference type="EMBL" id="CDS87614.1"/>
    </source>
</evidence>
<reference evidence="2" key="1">
    <citation type="submission" date="2014-07" db="EMBL/GenBank/DDBJ databases">
        <authorList>
            <person name="Monot Marc"/>
        </authorList>
    </citation>
    <scope>NUCLEOTIDE SEQUENCE</scope>
    <source>
        <strain evidence="4">7032989</strain>
        <strain evidence="2">7032994</strain>
    </source>
</reference>
<dbReference type="PROSITE" id="PS51257">
    <property type="entry name" value="PROKAR_LIPOPROTEIN"/>
    <property type="match status" value="1"/>
</dbReference>
<protein>
    <submittedName>
        <fullName evidence="2">Putative lipoprotein</fullName>
    </submittedName>
</protein>
<keyword evidence="1" id="KW-0732">Signal</keyword>
<name>A0A068ZZW5_CLODI</name>